<name>A0ABN7A8T9_9HEMI</name>
<evidence type="ECO:0000313" key="2">
    <source>
        <dbReference type="Proteomes" id="UP001307889"/>
    </source>
</evidence>
<evidence type="ECO:0000313" key="1">
    <source>
        <dbReference type="EMBL" id="BES87285.1"/>
    </source>
</evidence>
<accession>A0ABN7A8T9</accession>
<gene>
    <name evidence="1" type="ORF">NTJ_00090</name>
</gene>
<proteinExistence type="predicted"/>
<protein>
    <submittedName>
        <fullName evidence="1">Uncharacterized protein</fullName>
    </submittedName>
</protein>
<dbReference type="EMBL" id="AP028909">
    <property type="protein sequence ID" value="BES87285.1"/>
    <property type="molecule type" value="Genomic_DNA"/>
</dbReference>
<organism evidence="1 2">
    <name type="scientific">Nesidiocoris tenuis</name>
    <dbReference type="NCBI Taxonomy" id="355587"/>
    <lineage>
        <taxon>Eukaryota</taxon>
        <taxon>Metazoa</taxon>
        <taxon>Ecdysozoa</taxon>
        <taxon>Arthropoda</taxon>
        <taxon>Hexapoda</taxon>
        <taxon>Insecta</taxon>
        <taxon>Pterygota</taxon>
        <taxon>Neoptera</taxon>
        <taxon>Paraneoptera</taxon>
        <taxon>Hemiptera</taxon>
        <taxon>Heteroptera</taxon>
        <taxon>Panheteroptera</taxon>
        <taxon>Cimicomorpha</taxon>
        <taxon>Miridae</taxon>
        <taxon>Dicyphina</taxon>
        <taxon>Nesidiocoris</taxon>
    </lineage>
</organism>
<sequence length="136" mass="15109">MVPRGHPELKIVRHRSAALLQMATYSVESDRLSVSPPQGGAASLRCQPRPAYPQVCQPQPLLEGRDQPSDAARPASQFTRIHRRCGLLSFTGASYNSCRLPLIVRALVIPASCPLTLRGSKWQWVFHELSQIEILN</sequence>
<reference evidence="1 2" key="1">
    <citation type="submission" date="2023-09" db="EMBL/GenBank/DDBJ databases">
        <title>Nesidiocoris tenuis whole genome shotgun sequence.</title>
        <authorList>
            <person name="Shibata T."/>
            <person name="Shimoda M."/>
            <person name="Kobayashi T."/>
            <person name="Uehara T."/>
        </authorList>
    </citation>
    <scope>NUCLEOTIDE SEQUENCE [LARGE SCALE GENOMIC DNA]</scope>
    <source>
        <strain evidence="1 2">Japan</strain>
    </source>
</reference>
<keyword evidence="2" id="KW-1185">Reference proteome</keyword>
<dbReference type="Proteomes" id="UP001307889">
    <property type="component" value="Chromosome 1"/>
</dbReference>